<accession>A0AAV7GVI7</accession>
<protein>
    <recommendedName>
        <fullName evidence="3">NAC domain-containing protein</fullName>
    </recommendedName>
</protein>
<comment type="caution">
    <text evidence="1">The sequence shown here is derived from an EMBL/GenBank/DDBJ whole genome shotgun (WGS) entry which is preliminary data.</text>
</comment>
<keyword evidence="2" id="KW-1185">Reference proteome</keyword>
<sequence length="81" mass="9714">MKKAYFCKRVKTNWVLHEYKLEREVKGSSKVSYRDENEYDDRVSILNLYGYKGRASEGVSKIWVMHEYRLECKLLFQISLG</sequence>
<evidence type="ECO:0000313" key="2">
    <source>
        <dbReference type="Proteomes" id="UP000775213"/>
    </source>
</evidence>
<evidence type="ECO:0000313" key="1">
    <source>
        <dbReference type="EMBL" id="KAH0459559.1"/>
    </source>
</evidence>
<dbReference type="Proteomes" id="UP000775213">
    <property type="component" value="Unassembled WGS sequence"/>
</dbReference>
<evidence type="ECO:0008006" key="3">
    <source>
        <dbReference type="Google" id="ProtNLM"/>
    </source>
</evidence>
<proteinExistence type="predicted"/>
<name>A0AAV7GVI7_DENCH</name>
<gene>
    <name evidence="1" type="ORF">IEQ34_012373</name>
</gene>
<dbReference type="EMBL" id="JAGFBR010000011">
    <property type="protein sequence ID" value="KAH0459559.1"/>
    <property type="molecule type" value="Genomic_DNA"/>
</dbReference>
<dbReference type="AlphaFoldDB" id="A0AAV7GVI7"/>
<reference evidence="1 2" key="1">
    <citation type="journal article" date="2021" name="Hortic Res">
        <title>Chromosome-scale assembly of the Dendrobium chrysotoxum genome enhances the understanding of orchid evolution.</title>
        <authorList>
            <person name="Zhang Y."/>
            <person name="Zhang G.Q."/>
            <person name="Zhang D."/>
            <person name="Liu X.D."/>
            <person name="Xu X.Y."/>
            <person name="Sun W.H."/>
            <person name="Yu X."/>
            <person name="Zhu X."/>
            <person name="Wang Z.W."/>
            <person name="Zhao X."/>
            <person name="Zhong W.Y."/>
            <person name="Chen H."/>
            <person name="Yin W.L."/>
            <person name="Huang T."/>
            <person name="Niu S.C."/>
            <person name="Liu Z.J."/>
        </authorList>
    </citation>
    <scope>NUCLEOTIDE SEQUENCE [LARGE SCALE GENOMIC DNA]</scope>
    <source>
        <strain evidence="1">Lindl</strain>
    </source>
</reference>
<organism evidence="1 2">
    <name type="scientific">Dendrobium chrysotoxum</name>
    <name type="common">Orchid</name>
    <dbReference type="NCBI Taxonomy" id="161865"/>
    <lineage>
        <taxon>Eukaryota</taxon>
        <taxon>Viridiplantae</taxon>
        <taxon>Streptophyta</taxon>
        <taxon>Embryophyta</taxon>
        <taxon>Tracheophyta</taxon>
        <taxon>Spermatophyta</taxon>
        <taxon>Magnoliopsida</taxon>
        <taxon>Liliopsida</taxon>
        <taxon>Asparagales</taxon>
        <taxon>Orchidaceae</taxon>
        <taxon>Epidendroideae</taxon>
        <taxon>Malaxideae</taxon>
        <taxon>Dendrobiinae</taxon>
        <taxon>Dendrobium</taxon>
    </lineage>
</organism>